<dbReference type="Pfam" id="PF13632">
    <property type="entry name" value="Glyco_trans_2_3"/>
    <property type="match status" value="1"/>
</dbReference>
<dbReference type="EMBL" id="PDLY01000004">
    <property type="protein sequence ID" value="MBA5727727.1"/>
    <property type="molecule type" value="Genomic_DNA"/>
</dbReference>
<evidence type="ECO:0000256" key="11">
    <source>
        <dbReference type="ARBA" id="ARBA00023136"/>
    </source>
</evidence>
<evidence type="ECO:0000259" key="13">
    <source>
        <dbReference type="Pfam" id="PF13632"/>
    </source>
</evidence>
<evidence type="ECO:0000256" key="6">
    <source>
        <dbReference type="ARBA" id="ARBA00022519"/>
    </source>
</evidence>
<comment type="pathway">
    <text evidence="2">Glycan metabolism; osmoregulated periplasmic glucan (OPG) biosynthesis.</text>
</comment>
<accession>A0ABR5ZTS4</accession>
<reference evidence="14 15" key="1">
    <citation type="submission" date="2017-10" db="EMBL/GenBank/DDBJ databases">
        <authorList>
            <person name="Jakob F."/>
        </authorList>
    </citation>
    <scope>NUCLEOTIDE SEQUENCE [LARGE SCALE GENOMIC DNA]</scope>
    <source>
        <strain evidence="14 15">TMW 2.1889</strain>
    </source>
</reference>
<keyword evidence="7" id="KW-0328">Glycosyltransferase</keyword>
<sequence>MDALPQGLLADRPGWCSGVHRPMSVEGRCFDFSPYRELLGCGAERITSFEALNMFLDRHGAADPVPCFRRLPISVLKLGTEWKGGLWSCLRAWFRRRTRRPEPAWRELMDRRSRKMLLLSLAITAIMFSLALQSLFSDLDGHDVVQCVYAFLYLFLTFFAAYSFVKLIFGCWLALKGPAGNPHHPVHGAREPDSTERCAILYPVHHEDMHRVGAGMASLIESLRNDVPDHVHHYDLFLLSDSTDERYVLTEQAAFYHLKQRYPDMAIHYRHRAYNANAKLGNIVDFLRRWGRDYAYMYMMDADSIVSGACIHQCLRMIVGNGRIGIIQTNPLPVLRQSFFGRLFQFSSHLYGSVFASSMEALSMGHASYIGHNAIIRTEAFIRHCILPELSGMKPWGGKPLSHDIAEASMMGRAGYEVWFLSDIGGSYEEIPANASGFLARENRWMQGNIQNVRFLFTDRLQGLHRETLLTGALGYLMAPVSALFMVSSVYASAHVESSLMEGTVPETLRMMSLVLFVLAMIFVFSPRLIALSVAMRRGTACHYGGRGKLLFSFLLETLFVLFYNPVIMCFIVKFLLAYVRRISVTWTNQQRNDDPLTFRGCLREYWWCSAIGLSGTWLLKRVMDGQSDHETELLVQWSGGLLSGEAMFVWFIPVIGGLVLAPFMAFLTSHTCGLANRCRWFLIPEEAVEPDVISCLKRNLPIMRAAFPAAGGHILRHALTDPSFYIQHYRRVRSRRAIADRLLPRIRAGQRLDRRSLMMALKERACFVELVKKYCLAQGHSL</sequence>
<gene>
    <name evidence="14" type="ORF">CPA56_07005</name>
</gene>
<evidence type="ECO:0000256" key="4">
    <source>
        <dbReference type="ARBA" id="ARBA00020585"/>
    </source>
</evidence>
<dbReference type="InterPro" id="IPR050321">
    <property type="entry name" value="Glycosyltr_2/OpgH_subfam"/>
</dbReference>
<feature type="transmembrane region" description="Helical" evidence="12">
    <location>
        <begin position="511"/>
        <end position="530"/>
    </location>
</feature>
<comment type="caution">
    <text evidence="14">The sequence shown here is derived from an EMBL/GenBank/DDBJ whole genome shotgun (WGS) entry which is preliminary data.</text>
</comment>
<dbReference type="SUPFAM" id="SSF53448">
    <property type="entry name" value="Nucleotide-diphospho-sugar transferases"/>
    <property type="match status" value="1"/>
</dbReference>
<keyword evidence="6" id="KW-0997">Cell inner membrane</keyword>
<dbReference type="NCBIfam" id="NF003958">
    <property type="entry name" value="PRK05454.2-1"/>
    <property type="match status" value="1"/>
</dbReference>
<organism evidence="14 15">
    <name type="scientific">Bombella mellum</name>
    <dbReference type="NCBI Taxonomy" id="2039288"/>
    <lineage>
        <taxon>Bacteria</taxon>
        <taxon>Pseudomonadati</taxon>
        <taxon>Pseudomonadota</taxon>
        <taxon>Alphaproteobacteria</taxon>
        <taxon>Acetobacterales</taxon>
        <taxon>Acetobacteraceae</taxon>
        <taxon>Bombella</taxon>
    </lineage>
</organism>
<keyword evidence="8" id="KW-0808">Transferase</keyword>
<dbReference type="PANTHER" id="PTHR43867">
    <property type="entry name" value="CELLULOSE SYNTHASE CATALYTIC SUBUNIT A [UDP-FORMING]"/>
    <property type="match status" value="1"/>
</dbReference>
<evidence type="ECO:0000256" key="1">
    <source>
        <dbReference type="ARBA" id="ARBA00004429"/>
    </source>
</evidence>
<dbReference type="PANTHER" id="PTHR43867:SF5">
    <property type="entry name" value="GLUCANS BIOSYNTHESIS GLUCOSYLTRANSFERASE H"/>
    <property type="match status" value="1"/>
</dbReference>
<evidence type="ECO:0000313" key="14">
    <source>
        <dbReference type="EMBL" id="MBA5727727.1"/>
    </source>
</evidence>
<keyword evidence="9 12" id="KW-0812">Transmembrane</keyword>
<proteinExistence type="inferred from homology"/>
<dbReference type="Gene3D" id="3.90.550.10">
    <property type="entry name" value="Spore Coat Polysaccharide Biosynthesis Protein SpsA, Chain A"/>
    <property type="match status" value="1"/>
</dbReference>
<keyword evidence="15" id="KW-1185">Reference proteome</keyword>
<feature type="transmembrane region" description="Helical" evidence="12">
    <location>
        <begin position="116"/>
        <end position="136"/>
    </location>
</feature>
<name>A0ABR5ZTS4_9PROT</name>
<evidence type="ECO:0000256" key="7">
    <source>
        <dbReference type="ARBA" id="ARBA00022676"/>
    </source>
</evidence>
<evidence type="ECO:0000313" key="15">
    <source>
        <dbReference type="Proteomes" id="UP000765338"/>
    </source>
</evidence>
<evidence type="ECO:0000256" key="3">
    <source>
        <dbReference type="ARBA" id="ARBA00009337"/>
    </source>
</evidence>
<evidence type="ECO:0000256" key="2">
    <source>
        <dbReference type="ARBA" id="ARBA00005001"/>
    </source>
</evidence>
<dbReference type="InterPro" id="IPR001173">
    <property type="entry name" value="Glyco_trans_2-like"/>
</dbReference>
<keyword evidence="5" id="KW-1003">Cell membrane</keyword>
<evidence type="ECO:0000256" key="12">
    <source>
        <dbReference type="SAM" id="Phobius"/>
    </source>
</evidence>
<comment type="subcellular location">
    <subcellularLocation>
        <location evidence="1">Cell inner membrane</location>
        <topology evidence="1">Multi-pass membrane protein</topology>
    </subcellularLocation>
</comment>
<evidence type="ECO:0000256" key="8">
    <source>
        <dbReference type="ARBA" id="ARBA00022679"/>
    </source>
</evidence>
<keyword evidence="10 12" id="KW-1133">Transmembrane helix</keyword>
<feature type="transmembrane region" description="Helical" evidence="12">
    <location>
        <begin position="148"/>
        <end position="175"/>
    </location>
</feature>
<dbReference type="NCBIfam" id="NF003962">
    <property type="entry name" value="PRK05454.2-5"/>
    <property type="match status" value="1"/>
</dbReference>
<comment type="similarity">
    <text evidence="3">Belongs to the glycosyltransferase 2 family. OpgH subfamily.</text>
</comment>
<feature type="transmembrane region" description="Helical" evidence="12">
    <location>
        <begin position="469"/>
        <end position="491"/>
    </location>
</feature>
<evidence type="ECO:0000256" key="5">
    <source>
        <dbReference type="ARBA" id="ARBA00022475"/>
    </source>
</evidence>
<protein>
    <recommendedName>
        <fullName evidence="4">Glucans biosynthesis glucosyltransferase H</fullName>
    </recommendedName>
</protein>
<keyword evidence="11 12" id="KW-0472">Membrane</keyword>
<feature type="transmembrane region" description="Helical" evidence="12">
    <location>
        <begin position="648"/>
        <end position="668"/>
    </location>
</feature>
<feature type="domain" description="Glycosyltransferase 2-like" evidence="13">
    <location>
        <begin position="298"/>
        <end position="523"/>
    </location>
</feature>
<evidence type="ECO:0000256" key="10">
    <source>
        <dbReference type="ARBA" id="ARBA00022989"/>
    </source>
</evidence>
<dbReference type="InterPro" id="IPR029044">
    <property type="entry name" value="Nucleotide-diphossugar_trans"/>
</dbReference>
<evidence type="ECO:0000256" key="9">
    <source>
        <dbReference type="ARBA" id="ARBA00022692"/>
    </source>
</evidence>
<feature type="transmembrane region" description="Helical" evidence="12">
    <location>
        <begin position="550"/>
        <end position="577"/>
    </location>
</feature>
<dbReference type="Proteomes" id="UP000765338">
    <property type="component" value="Unassembled WGS sequence"/>
</dbReference>